<feature type="transmembrane region" description="Helical" evidence="6">
    <location>
        <begin position="30"/>
        <end position="50"/>
    </location>
</feature>
<evidence type="ECO:0000256" key="1">
    <source>
        <dbReference type="ARBA" id="ARBA00004651"/>
    </source>
</evidence>
<protein>
    <submittedName>
        <fullName evidence="8">Unannotated protein</fullName>
    </submittedName>
</protein>
<dbReference type="SUPFAM" id="SSF103481">
    <property type="entry name" value="Multidrug resistance efflux transporter EmrE"/>
    <property type="match status" value="2"/>
</dbReference>
<organism evidence="8">
    <name type="scientific">freshwater metagenome</name>
    <dbReference type="NCBI Taxonomy" id="449393"/>
    <lineage>
        <taxon>unclassified sequences</taxon>
        <taxon>metagenomes</taxon>
        <taxon>ecological metagenomes</taxon>
    </lineage>
</organism>
<dbReference type="GO" id="GO:0005886">
    <property type="term" value="C:plasma membrane"/>
    <property type="evidence" value="ECO:0007669"/>
    <property type="project" value="UniProtKB-SubCell"/>
</dbReference>
<feature type="transmembrane region" description="Helical" evidence="6">
    <location>
        <begin position="145"/>
        <end position="162"/>
    </location>
</feature>
<feature type="transmembrane region" description="Helical" evidence="6">
    <location>
        <begin position="117"/>
        <end position="139"/>
    </location>
</feature>
<evidence type="ECO:0000256" key="6">
    <source>
        <dbReference type="SAM" id="Phobius"/>
    </source>
</evidence>
<dbReference type="AlphaFoldDB" id="A0A6J6JA42"/>
<dbReference type="InterPro" id="IPR051258">
    <property type="entry name" value="Diverse_Substrate_Transporter"/>
</dbReference>
<evidence type="ECO:0000256" key="3">
    <source>
        <dbReference type="ARBA" id="ARBA00022692"/>
    </source>
</evidence>
<feature type="transmembrane region" description="Helical" evidence="6">
    <location>
        <begin position="258"/>
        <end position="277"/>
    </location>
</feature>
<dbReference type="InterPro" id="IPR037185">
    <property type="entry name" value="EmrE-like"/>
</dbReference>
<accession>A0A6J6JA42</accession>
<feature type="domain" description="EamA" evidence="7">
    <location>
        <begin position="146"/>
        <end position="274"/>
    </location>
</feature>
<feature type="transmembrane region" description="Helical" evidence="6">
    <location>
        <begin position="204"/>
        <end position="222"/>
    </location>
</feature>
<evidence type="ECO:0000259" key="7">
    <source>
        <dbReference type="Pfam" id="PF00892"/>
    </source>
</evidence>
<reference evidence="8" key="1">
    <citation type="submission" date="2020-05" db="EMBL/GenBank/DDBJ databases">
        <authorList>
            <person name="Chiriac C."/>
            <person name="Salcher M."/>
            <person name="Ghai R."/>
            <person name="Kavagutti S V."/>
        </authorList>
    </citation>
    <scope>NUCLEOTIDE SEQUENCE</scope>
</reference>
<evidence type="ECO:0000313" key="8">
    <source>
        <dbReference type="EMBL" id="CAB4632869.1"/>
    </source>
</evidence>
<keyword evidence="4 6" id="KW-1133">Transmembrane helix</keyword>
<feature type="transmembrane region" description="Helical" evidence="6">
    <location>
        <begin position="62"/>
        <end position="81"/>
    </location>
</feature>
<feature type="transmembrane region" description="Helical" evidence="6">
    <location>
        <begin position="234"/>
        <end position="252"/>
    </location>
</feature>
<evidence type="ECO:0000256" key="4">
    <source>
        <dbReference type="ARBA" id="ARBA00022989"/>
    </source>
</evidence>
<feature type="transmembrane region" description="Helical" evidence="6">
    <location>
        <begin position="174"/>
        <end position="192"/>
    </location>
</feature>
<dbReference type="PANTHER" id="PTHR42920:SF24">
    <property type="entry name" value="AROMATIC AMINO ACID EXPORTER YDDG"/>
    <property type="match status" value="1"/>
</dbReference>
<dbReference type="InterPro" id="IPR000620">
    <property type="entry name" value="EamA_dom"/>
</dbReference>
<keyword evidence="5 6" id="KW-0472">Membrane</keyword>
<keyword evidence="3 6" id="KW-0812">Transmembrane</keyword>
<sequence length="286" mass="29719">MRADLLAIGAIVLWASLATLATLLSDIPPFLLTGIGLVIGSLISLPLSGFKLSAWKVPSKTLTVGIYGLFGYHLMLFIALQTAPAVEANLVNYLWPLLIVVLAPLFSRHLKLGARHIIAAGLGFAGAAIAITSSGGVSGVLGFEVGYLFALAAAIIWATYSLMTTKLPTFPTSAIGLFGLVSGVFAIAAHFLLEAPAAISSTDWVLLVILGLGPLGGAFYFWDAALKIGDPRRIGLLAFLTPLLSTTLLLVVSGRELSWQLLLATALIVGGAVLGSGSTSEPKPRS</sequence>
<feature type="transmembrane region" description="Helical" evidence="6">
    <location>
        <begin position="93"/>
        <end position="110"/>
    </location>
</feature>
<gene>
    <name evidence="8" type="ORF">UFOPK2106_00365</name>
</gene>
<feature type="domain" description="EamA" evidence="7">
    <location>
        <begin position="2"/>
        <end position="131"/>
    </location>
</feature>
<comment type="subcellular location">
    <subcellularLocation>
        <location evidence="1">Cell membrane</location>
        <topology evidence="1">Multi-pass membrane protein</topology>
    </subcellularLocation>
</comment>
<dbReference type="Pfam" id="PF00892">
    <property type="entry name" value="EamA"/>
    <property type="match status" value="2"/>
</dbReference>
<proteinExistence type="predicted"/>
<dbReference type="EMBL" id="CAEZVS010000033">
    <property type="protein sequence ID" value="CAB4632869.1"/>
    <property type="molecule type" value="Genomic_DNA"/>
</dbReference>
<evidence type="ECO:0000256" key="2">
    <source>
        <dbReference type="ARBA" id="ARBA00022475"/>
    </source>
</evidence>
<keyword evidence="2" id="KW-1003">Cell membrane</keyword>
<name>A0A6J6JA42_9ZZZZ</name>
<evidence type="ECO:0000256" key="5">
    <source>
        <dbReference type="ARBA" id="ARBA00023136"/>
    </source>
</evidence>
<dbReference type="PANTHER" id="PTHR42920">
    <property type="entry name" value="OS03G0707200 PROTEIN-RELATED"/>
    <property type="match status" value="1"/>
</dbReference>